<gene>
    <name evidence="1" type="ORF">FcAc13_10295</name>
</gene>
<dbReference type="EMBL" id="JABURY010000019">
    <property type="protein sequence ID" value="MBC9131693.1"/>
    <property type="molecule type" value="Genomic_DNA"/>
</dbReference>
<dbReference type="RefSeq" id="WP_187756131.1">
    <property type="nucleotide sequence ID" value="NZ_JABURY010000019.1"/>
</dbReference>
<dbReference type="SUPFAM" id="SSF161187">
    <property type="entry name" value="YfgJ-like"/>
    <property type="match status" value="1"/>
</dbReference>
<reference evidence="1 2" key="1">
    <citation type="submission" date="2020-06" db="EMBL/GenBank/DDBJ databases">
        <title>Frischella cerana isolated from Apis cerana gut homogenate.</title>
        <authorList>
            <person name="Wolter L.A."/>
            <person name="Suenami S."/>
            <person name="Miyazaki R."/>
        </authorList>
    </citation>
    <scope>NUCLEOTIDE SEQUENCE [LARGE SCALE GENOMIC DNA]</scope>
    <source>
        <strain evidence="1 2">Ac13</strain>
    </source>
</reference>
<organism evidence="1 2">
    <name type="scientific">Frischella japonica</name>
    <dbReference type="NCBI Taxonomy" id="2741544"/>
    <lineage>
        <taxon>Bacteria</taxon>
        <taxon>Pseudomonadati</taxon>
        <taxon>Pseudomonadota</taxon>
        <taxon>Gammaproteobacteria</taxon>
        <taxon>Orbales</taxon>
        <taxon>Orbaceae</taxon>
        <taxon>Frischella</taxon>
    </lineage>
</organism>
<dbReference type="Pfam" id="PF07191">
    <property type="entry name" value="Zn_ribbon_6"/>
    <property type="match status" value="1"/>
</dbReference>
<name>A0ABR7QZQ0_9GAMM</name>
<dbReference type="Gene3D" id="2.10.290.10">
    <property type="entry name" value="YfgJ-like"/>
    <property type="match status" value="1"/>
</dbReference>
<comment type="caution">
    <text evidence="1">The sequence shown here is derived from an EMBL/GenBank/DDBJ whole genome shotgun (WGS) entry which is preliminary data.</text>
</comment>
<sequence>MNNEQNLSNIEGVCPVCHQPMKRTSPKICYCEHCHQNYDEQYLCPVCSAFLQQIKGCGAINYICQNDGLVSTSKVKFHYRPVLGE</sequence>
<keyword evidence="2" id="KW-1185">Reference proteome</keyword>
<proteinExistence type="predicted"/>
<evidence type="ECO:0000313" key="1">
    <source>
        <dbReference type="EMBL" id="MBC9131693.1"/>
    </source>
</evidence>
<dbReference type="InterPro" id="IPR010807">
    <property type="entry name" value="YfgJ-like"/>
</dbReference>
<evidence type="ECO:0000313" key="2">
    <source>
        <dbReference type="Proteomes" id="UP000651208"/>
    </source>
</evidence>
<dbReference type="Proteomes" id="UP000651208">
    <property type="component" value="Unassembled WGS sequence"/>
</dbReference>
<accession>A0ABR7QZQ0</accession>
<dbReference type="InterPro" id="IPR029037">
    <property type="entry name" value="DUF1407/YfgJ-like_sf"/>
</dbReference>
<protein>
    <submittedName>
        <fullName evidence="1">Zinc-ribbon domain-containing protein</fullName>
    </submittedName>
</protein>